<evidence type="ECO:0000313" key="2">
    <source>
        <dbReference type="Proteomes" id="UP000234342"/>
    </source>
</evidence>
<dbReference type="RefSeq" id="WP_267892162.1">
    <property type="nucleotide sequence ID" value="NZ_FXZE01000003.1"/>
</dbReference>
<organism evidence="1 2">
    <name type="scientific">Brevibacterium antiquum</name>
    <dbReference type="NCBI Taxonomy" id="234835"/>
    <lineage>
        <taxon>Bacteria</taxon>
        <taxon>Bacillati</taxon>
        <taxon>Actinomycetota</taxon>
        <taxon>Actinomycetes</taxon>
        <taxon>Micrococcales</taxon>
        <taxon>Brevibacteriaceae</taxon>
        <taxon>Brevibacterium</taxon>
    </lineage>
</organism>
<keyword evidence="2" id="KW-1185">Reference proteome</keyword>
<reference evidence="2" key="1">
    <citation type="submission" date="2017-03" db="EMBL/GenBank/DDBJ databases">
        <authorList>
            <person name="Monnet C."/>
        </authorList>
    </citation>
    <scope>NUCLEOTIDE SEQUENCE [LARGE SCALE GENOMIC DNA]</scope>
    <source>
        <strain evidence="2">P10</strain>
    </source>
</reference>
<evidence type="ECO:0000313" key="1">
    <source>
        <dbReference type="EMBL" id="SMX76886.1"/>
    </source>
</evidence>
<dbReference type="AlphaFoldDB" id="A0A2H1INZ7"/>
<name>A0A2H1INZ7_9MICO</name>
<dbReference type="EMBL" id="FXZE01000003">
    <property type="protein sequence ID" value="SMX76886.1"/>
    <property type="molecule type" value="Genomic_DNA"/>
</dbReference>
<protein>
    <submittedName>
        <fullName evidence="1">Uncharacterized protein</fullName>
    </submittedName>
</protein>
<accession>A0A2H1INZ7</accession>
<dbReference type="Proteomes" id="UP000234342">
    <property type="component" value="Unassembled WGS sequence"/>
</dbReference>
<sequence length="43" mass="4358">MKLIAIIAGITLGLVAPFLLFGLAILGLSLADVYAQTLGVGTE</sequence>
<gene>
    <name evidence="1" type="ORF">BANT10_01145</name>
</gene>
<proteinExistence type="predicted"/>